<feature type="chain" id="PRO_5046296670" evidence="1">
    <location>
        <begin position="23"/>
        <end position="433"/>
    </location>
</feature>
<dbReference type="EMBL" id="BAAAZK010000002">
    <property type="protein sequence ID" value="GAA4172247.1"/>
    <property type="molecule type" value="Genomic_DNA"/>
</dbReference>
<organism evidence="2 3">
    <name type="scientific">Sphingobacterium ginsenosidimutans</name>
    <dbReference type="NCBI Taxonomy" id="687845"/>
    <lineage>
        <taxon>Bacteria</taxon>
        <taxon>Pseudomonadati</taxon>
        <taxon>Bacteroidota</taxon>
        <taxon>Sphingobacteriia</taxon>
        <taxon>Sphingobacteriales</taxon>
        <taxon>Sphingobacteriaceae</taxon>
        <taxon>Sphingobacterium</taxon>
    </lineage>
</organism>
<accession>A0ABP7ZWN0</accession>
<keyword evidence="3" id="KW-1185">Reference proteome</keyword>
<evidence type="ECO:0000256" key="1">
    <source>
        <dbReference type="SAM" id="SignalP"/>
    </source>
</evidence>
<gene>
    <name evidence="2" type="ORF">GCM10022218_13520</name>
</gene>
<dbReference type="Proteomes" id="UP001500167">
    <property type="component" value="Unassembled WGS sequence"/>
</dbReference>
<comment type="caution">
    <text evidence="2">The sequence shown here is derived from an EMBL/GenBank/DDBJ whole genome shotgun (WGS) entry which is preliminary data.</text>
</comment>
<proteinExistence type="predicted"/>
<name>A0ABP7ZWN0_9SPHI</name>
<evidence type="ECO:0000313" key="2">
    <source>
        <dbReference type="EMBL" id="GAA4172247.1"/>
    </source>
</evidence>
<protein>
    <submittedName>
        <fullName evidence="2">Uncharacterized protein</fullName>
    </submittedName>
</protein>
<evidence type="ECO:0000313" key="3">
    <source>
        <dbReference type="Proteomes" id="UP001500167"/>
    </source>
</evidence>
<keyword evidence="1" id="KW-0732">Signal</keyword>
<dbReference type="RefSeq" id="WP_346085100.1">
    <property type="nucleotide sequence ID" value="NZ_BAAAZK010000002.1"/>
</dbReference>
<sequence length="433" mass="50590">MIQRLFALFLFASFVSPIPAQTKVYHEEQINTFFTELKQASTRTFKLWNKNLYGPILLVDPGTRKLYANEPDLQGGLQYSTHIYIGILPQEVNFSNTALDWNGKRWAMIMLPLPEHRDDRINLLAHESFHRIQPELGFKLNNANNNHLDEKDGRISLRLEFEALKKALASSDKKEIKKHLRSALYFRKFRHQQFEKAAENENLLELNEGIAEYTGIIVSSRDDQSTKSYLTKGMDRSLRNRTFVRSFAYQTIPSYGYLLFKQDKKWNKKINATTDLTDYFMKRFATLIPSTTEKDFKDLALKYNGQVIFDEENERDSENKRLIKEHKTKFVESPHFEIAFEMMNYSFDPRAIIPVENFGTYYPTTRITDIWGILTVEKGALISPDWKKVSLSMPISIDNNVVKGDGWVLELSGNYTIEVDQQKNKYLKKMEVR</sequence>
<feature type="signal peptide" evidence="1">
    <location>
        <begin position="1"/>
        <end position="22"/>
    </location>
</feature>
<reference evidence="3" key="1">
    <citation type="journal article" date="2019" name="Int. J. Syst. Evol. Microbiol.">
        <title>The Global Catalogue of Microorganisms (GCM) 10K type strain sequencing project: providing services to taxonomists for standard genome sequencing and annotation.</title>
        <authorList>
            <consortium name="The Broad Institute Genomics Platform"/>
            <consortium name="The Broad Institute Genome Sequencing Center for Infectious Disease"/>
            <person name="Wu L."/>
            <person name="Ma J."/>
        </authorList>
    </citation>
    <scope>NUCLEOTIDE SEQUENCE [LARGE SCALE GENOMIC DNA]</scope>
    <source>
        <strain evidence="3">JCM 16722</strain>
    </source>
</reference>